<dbReference type="PANTHER" id="PTHR13774">
    <property type="entry name" value="PHENAZINE BIOSYNTHESIS PROTEIN"/>
    <property type="match status" value="1"/>
</dbReference>
<evidence type="ECO:0000256" key="1">
    <source>
        <dbReference type="ARBA" id="ARBA00008270"/>
    </source>
</evidence>
<dbReference type="GO" id="GO:0016853">
    <property type="term" value="F:isomerase activity"/>
    <property type="evidence" value="ECO:0007669"/>
    <property type="project" value="UniProtKB-KW"/>
</dbReference>
<evidence type="ECO:0008006" key="5">
    <source>
        <dbReference type="Google" id="ProtNLM"/>
    </source>
</evidence>
<feature type="non-terminal residue" evidence="3">
    <location>
        <position position="1"/>
    </location>
</feature>
<organism evidence="3 4">
    <name type="scientific">Mycena maculata</name>
    <dbReference type="NCBI Taxonomy" id="230809"/>
    <lineage>
        <taxon>Eukaryota</taxon>
        <taxon>Fungi</taxon>
        <taxon>Dikarya</taxon>
        <taxon>Basidiomycota</taxon>
        <taxon>Agaricomycotina</taxon>
        <taxon>Agaricomycetes</taxon>
        <taxon>Agaricomycetidae</taxon>
        <taxon>Agaricales</taxon>
        <taxon>Marasmiineae</taxon>
        <taxon>Mycenaceae</taxon>
        <taxon>Mycena</taxon>
    </lineage>
</organism>
<dbReference type="SUPFAM" id="SSF54506">
    <property type="entry name" value="Diaminopimelate epimerase-like"/>
    <property type="match status" value="1"/>
</dbReference>
<proteinExistence type="inferred from homology"/>
<keyword evidence="2" id="KW-0413">Isomerase</keyword>
<dbReference type="Gene3D" id="3.10.310.10">
    <property type="entry name" value="Diaminopimelate Epimerase, Chain A, domain 1"/>
    <property type="match status" value="1"/>
</dbReference>
<gene>
    <name evidence="3" type="ORF">DFH07DRAFT_1019793</name>
</gene>
<evidence type="ECO:0000313" key="4">
    <source>
        <dbReference type="Proteomes" id="UP001215280"/>
    </source>
</evidence>
<name>A0AAD7JH09_9AGAR</name>
<protein>
    <recommendedName>
        <fullName evidence="5">Phenazine biosynthesis-like protein</fullName>
    </recommendedName>
</protein>
<dbReference type="EMBL" id="JARJLG010000043">
    <property type="protein sequence ID" value="KAJ7762420.1"/>
    <property type="molecule type" value="Genomic_DNA"/>
</dbReference>
<comment type="similarity">
    <text evidence="1">Belongs to the PhzF family.</text>
</comment>
<sequence>EDYLVVELDEKDNLGECKLDVGERIGLDTYIVNVITTASSREGGLFVSRMFAPSVLPPPLSEDAVCGTAHCLIGPYWSLKSGLKVNQPFRARQVSSRGGDLELLWEWATVALKGKTFVMASGNIFV</sequence>
<dbReference type="GO" id="GO:0005737">
    <property type="term" value="C:cytoplasm"/>
    <property type="evidence" value="ECO:0007669"/>
    <property type="project" value="TreeGrafter"/>
</dbReference>
<comment type="caution">
    <text evidence="3">The sequence shown here is derived from an EMBL/GenBank/DDBJ whole genome shotgun (WGS) entry which is preliminary data.</text>
</comment>
<dbReference type="AlphaFoldDB" id="A0AAD7JH09"/>
<dbReference type="InterPro" id="IPR003719">
    <property type="entry name" value="Phenazine_PhzF-like"/>
</dbReference>
<keyword evidence="4" id="KW-1185">Reference proteome</keyword>
<dbReference type="PANTHER" id="PTHR13774:SF17">
    <property type="entry name" value="PHENAZINE BIOSYNTHESIS-LIKE DOMAIN-CONTAINING PROTEIN"/>
    <property type="match status" value="1"/>
</dbReference>
<dbReference type="Proteomes" id="UP001215280">
    <property type="component" value="Unassembled WGS sequence"/>
</dbReference>
<dbReference type="Pfam" id="PF02567">
    <property type="entry name" value="PhzC-PhzF"/>
    <property type="match status" value="1"/>
</dbReference>
<accession>A0AAD7JH09</accession>
<evidence type="ECO:0000256" key="2">
    <source>
        <dbReference type="ARBA" id="ARBA00023235"/>
    </source>
</evidence>
<reference evidence="3" key="1">
    <citation type="submission" date="2023-03" db="EMBL/GenBank/DDBJ databases">
        <title>Massive genome expansion in bonnet fungi (Mycena s.s.) driven by repeated elements and novel gene families across ecological guilds.</title>
        <authorList>
            <consortium name="Lawrence Berkeley National Laboratory"/>
            <person name="Harder C.B."/>
            <person name="Miyauchi S."/>
            <person name="Viragh M."/>
            <person name="Kuo A."/>
            <person name="Thoen E."/>
            <person name="Andreopoulos B."/>
            <person name="Lu D."/>
            <person name="Skrede I."/>
            <person name="Drula E."/>
            <person name="Henrissat B."/>
            <person name="Morin E."/>
            <person name="Kohler A."/>
            <person name="Barry K."/>
            <person name="LaButti K."/>
            <person name="Morin E."/>
            <person name="Salamov A."/>
            <person name="Lipzen A."/>
            <person name="Mereny Z."/>
            <person name="Hegedus B."/>
            <person name="Baldrian P."/>
            <person name="Stursova M."/>
            <person name="Weitz H."/>
            <person name="Taylor A."/>
            <person name="Grigoriev I.V."/>
            <person name="Nagy L.G."/>
            <person name="Martin F."/>
            <person name="Kauserud H."/>
        </authorList>
    </citation>
    <scope>NUCLEOTIDE SEQUENCE</scope>
    <source>
        <strain evidence="3">CBHHK188m</strain>
    </source>
</reference>
<evidence type="ECO:0000313" key="3">
    <source>
        <dbReference type="EMBL" id="KAJ7762420.1"/>
    </source>
</evidence>